<evidence type="ECO:0000256" key="1">
    <source>
        <dbReference type="SAM" id="SignalP"/>
    </source>
</evidence>
<evidence type="ECO:0000313" key="2">
    <source>
        <dbReference type="EMBL" id="MDD8059643.1"/>
    </source>
</evidence>
<keyword evidence="3" id="KW-1185">Reference proteome</keyword>
<dbReference type="Proteomes" id="UP001213691">
    <property type="component" value="Unassembled WGS sequence"/>
</dbReference>
<evidence type="ECO:0000313" key="3">
    <source>
        <dbReference type="Proteomes" id="UP001213691"/>
    </source>
</evidence>
<feature type="signal peptide" evidence="1">
    <location>
        <begin position="1"/>
        <end position="20"/>
    </location>
</feature>
<dbReference type="EMBL" id="JAQQPZ010000008">
    <property type="protein sequence ID" value="MDD8059643.1"/>
    <property type="molecule type" value="Genomic_DNA"/>
</dbReference>
<keyword evidence="1" id="KW-0732">Signal</keyword>
<organism evidence="2 3">
    <name type="scientific">Shewanella metallivivens</name>
    <dbReference type="NCBI Taxonomy" id="2872342"/>
    <lineage>
        <taxon>Bacteria</taxon>
        <taxon>Pseudomonadati</taxon>
        <taxon>Pseudomonadota</taxon>
        <taxon>Gammaproteobacteria</taxon>
        <taxon>Alteromonadales</taxon>
        <taxon>Shewanellaceae</taxon>
        <taxon>Shewanella</taxon>
    </lineage>
</organism>
<proteinExistence type="predicted"/>
<sequence length="306" mass="35081">MIRPFFYFVMLALLVPTAYAASNHNKHNNHASVETDTYTFDIGVFYANSDSNIIVTNPKNGGTFPIDFEDEFLLAEEQYLPYFEFKYAFNQRHNLYIDWKSLDRQADNNSISQDFILEDIDGKDYLIEVGAKLNTELNIDILRIGYGYDVWQGTNYSVGFSVGLHTMFIETSFKGTIGTCIPGTDLTSLCSNVVDTPEVVDENFTAPLPNIGMYAAYEFYSGWEIYAHTQYFAIEYDDVDGSLLDVRLGVQAKFCENWSLKFAYNYYDVDITIEKKRKLNGGELRTFDYNIDYSFTGPMFAVSYAF</sequence>
<feature type="chain" id="PRO_5046312237" description="Outer membrane protein beta-barrel domain-containing protein" evidence="1">
    <location>
        <begin position="21"/>
        <end position="306"/>
    </location>
</feature>
<reference evidence="2 3" key="1">
    <citation type="submission" date="2023-02" db="EMBL/GenBank/DDBJ databases">
        <title>Genome sequence of Shewanella metallivivens ER-Te-42B-Light, sp. nov., enriched from sulfide tube worms (Riftia pachyptila) isolated from Explorer Ridge in the Pacific Ocean.</title>
        <authorList>
            <person name="Maltman C."/>
            <person name="Kuzyk S.B."/>
            <person name="Kyndt J.A."/>
            <person name="Yurkov V."/>
        </authorList>
    </citation>
    <scope>NUCLEOTIDE SEQUENCE [LARGE SCALE GENOMIC DNA]</scope>
    <source>
        <strain evidence="2 3">ER-Te-42B-Light</strain>
    </source>
</reference>
<accession>A0ABT5TN26</accession>
<comment type="caution">
    <text evidence="2">The sequence shown here is derived from an EMBL/GenBank/DDBJ whole genome shotgun (WGS) entry which is preliminary data.</text>
</comment>
<dbReference type="RefSeq" id="WP_238104215.1">
    <property type="nucleotide sequence ID" value="NZ_JAQQPZ010000008.1"/>
</dbReference>
<gene>
    <name evidence="2" type="ORF">PQR79_11065</name>
</gene>
<name>A0ABT5TN26_9GAMM</name>
<protein>
    <recommendedName>
        <fullName evidence="4">Outer membrane protein beta-barrel domain-containing protein</fullName>
    </recommendedName>
</protein>
<evidence type="ECO:0008006" key="4">
    <source>
        <dbReference type="Google" id="ProtNLM"/>
    </source>
</evidence>